<dbReference type="CDD" id="cd12726">
    <property type="entry name" value="RRM2_CPEB2_like"/>
    <property type="match status" value="1"/>
</dbReference>
<dbReference type="FunFam" id="3.30.70.330:FF:000008">
    <property type="entry name" value="Cytoplasmic polyadenylation element-binding 2 isoform X2"/>
    <property type="match status" value="1"/>
</dbReference>
<evidence type="ECO:0000256" key="2">
    <source>
        <dbReference type="ARBA" id="ARBA00022490"/>
    </source>
</evidence>
<accession>A0AA85FV85</accession>
<dbReference type="GO" id="GO:0005634">
    <property type="term" value="C:nucleus"/>
    <property type="evidence" value="ECO:0007669"/>
    <property type="project" value="TreeGrafter"/>
</dbReference>
<comment type="subcellular location">
    <subcellularLocation>
        <location evidence="1">Cytoplasm</location>
    </subcellularLocation>
</comment>
<protein>
    <recommendedName>
        <fullName evidence="7">RRM domain-containing protein</fullName>
    </recommendedName>
</protein>
<dbReference type="CDD" id="cd12724">
    <property type="entry name" value="RRM1_CPEB2_like"/>
    <property type="match status" value="1"/>
</dbReference>
<dbReference type="InterPro" id="IPR035979">
    <property type="entry name" value="RBD_domain_sf"/>
</dbReference>
<keyword evidence="3" id="KW-0677">Repeat</keyword>
<dbReference type="GO" id="GO:0008135">
    <property type="term" value="F:translation factor activity, RNA binding"/>
    <property type="evidence" value="ECO:0007669"/>
    <property type="project" value="TreeGrafter"/>
</dbReference>
<dbReference type="Pfam" id="PF16367">
    <property type="entry name" value="RRM_7"/>
    <property type="match status" value="1"/>
</dbReference>
<name>A0AA85FV85_9TREM</name>
<dbReference type="FunFam" id="3.30.70.330:FF:000009">
    <property type="entry name" value="cytoplasmic polyadenylation element-binding protein 2 isoform X1"/>
    <property type="match status" value="1"/>
</dbReference>
<dbReference type="WBParaSite" id="SRDH1_63490.1">
    <property type="protein sequence ID" value="SRDH1_63490.1"/>
    <property type="gene ID" value="SRDH1_63490"/>
</dbReference>
<dbReference type="GO" id="GO:0000900">
    <property type="term" value="F:mRNA regulatory element binding translation repressor activity"/>
    <property type="evidence" value="ECO:0007669"/>
    <property type="project" value="TreeGrafter"/>
</dbReference>
<reference evidence="9" key="2">
    <citation type="submission" date="2023-11" db="UniProtKB">
        <authorList>
            <consortium name="WormBaseParasite"/>
        </authorList>
    </citation>
    <scope>IDENTIFICATION</scope>
</reference>
<keyword evidence="8" id="KW-1185">Reference proteome</keyword>
<dbReference type="PANTHER" id="PTHR12566:SF12">
    <property type="entry name" value="TRANSLATIONAL REGULATOR ORB2"/>
    <property type="match status" value="1"/>
</dbReference>
<dbReference type="GO" id="GO:0005737">
    <property type="term" value="C:cytoplasm"/>
    <property type="evidence" value="ECO:0007669"/>
    <property type="project" value="UniProtKB-SubCell"/>
</dbReference>
<evidence type="ECO:0000256" key="4">
    <source>
        <dbReference type="ARBA" id="ARBA00022884"/>
    </source>
</evidence>
<evidence type="ECO:0000256" key="6">
    <source>
        <dbReference type="SAM" id="MobiDB-lite"/>
    </source>
</evidence>
<organism evidence="8 9">
    <name type="scientific">Schistosoma rodhaini</name>
    <dbReference type="NCBI Taxonomy" id="6188"/>
    <lineage>
        <taxon>Eukaryota</taxon>
        <taxon>Metazoa</taxon>
        <taxon>Spiralia</taxon>
        <taxon>Lophotrochozoa</taxon>
        <taxon>Platyhelminthes</taxon>
        <taxon>Trematoda</taxon>
        <taxon>Digenea</taxon>
        <taxon>Strigeidida</taxon>
        <taxon>Schistosomatoidea</taxon>
        <taxon>Schistosomatidae</taxon>
        <taxon>Schistosoma</taxon>
    </lineage>
</organism>
<keyword evidence="4 5" id="KW-0694">RNA-binding</keyword>
<dbReference type="AlphaFoldDB" id="A0AA85FV85"/>
<dbReference type="Proteomes" id="UP000050792">
    <property type="component" value="Unassembled WGS sequence"/>
</dbReference>
<dbReference type="GO" id="GO:0043022">
    <property type="term" value="F:ribosome binding"/>
    <property type="evidence" value="ECO:0007669"/>
    <property type="project" value="TreeGrafter"/>
</dbReference>
<dbReference type="InterPro" id="IPR012677">
    <property type="entry name" value="Nucleotide-bd_a/b_plait_sf"/>
</dbReference>
<dbReference type="Gene3D" id="3.30.70.330">
    <property type="match status" value="2"/>
</dbReference>
<feature type="region of interest" description="Disordered" evidence="6">
    <location>
        <begin position="85"/>
        <end position="107"/>
    </location>
</feature>
<evidence type="ECO:0000313" key="9">
    <source>
        <dbReference type="WBParaSite" id="SRDH1_63490.1"/>
    </source>
</evidence>
<dbReference type="InterPro" id="IPR000504">
    <property type="entry name" value="RRM_dom"/>
</dbReference>
<dbReference type="SUPFAM" id="SSF54928">
    <property type="entry name" value="RNA-binding domain, RBD"/>
    <property type="match status" value="1"/>
</dbReference>
<dbReference type="GO" id="GO:0045202">
    <property type="term" value="C:synapse"/>
    <property type="evidence" value="ECO:0007669"/>
    <property type="project" value="TreeGrafter"/>
</dbReference>
<feature type="domain" description="RRM" evidence="7">
    <location>
        <begin position="733"/>
        <end position="820"/>
    </location>
</feature>
<reference evidence="8" key="1">
    <citation type="submission" date="2022-06" db="EMBL/GenBank/DDBJ databases">
        <authorList>
            <person name="Berger JAMES D."/>
            <person name="Berger JAMES D."/>
        </authorList>
    </citation>
    <scope>NUCLEOTIDE SEQUENCE [LARGE SCALE GENOMIC DNA]</scope>
</reference>
<dbReference type="PANTHER" id="PTHR12566">
    <property type="entry name" value="CYTOPLASMIC POLYADENYLATION ELEMENT BINDING PROTEIN CPEB"/>
    <property type="match status" value="1"/>
</dbReference>
<dbReference type="InterPro" id="IPR034819">
    <property type="entry name" value="CPEB"/>
</dbReference>
<evidence type="ECO:0000256" key="3">
    <source>
        <dbReference type="ARBA" id="ARBA00022737"/>
    </source>
</evidence>
<feature type="compositionally biased region" description="Basic and acidic residues" evidence="6">
    <location>
        <begin position="92"/>
        <end position="101"/>
    </location>
</feature>
<evidence type="ECO:0000259" key="7">
    <source>
        <dbReference type="PROSITE" id="PS50102"/>
    </source>
</evidence>
<dbReference type="PROSITE" id="PS50102">
    <property type="entry name" value="RRM"/>
    <property type="match status" value="2"/>
</dbReference>
<dbReference type="GO" id="GO:2000766">
    <property type="term" value="P:negative regulation of cytoplasmic translation"/>
    <property type="evidence" value="ECO:0007669"/>
    <property type="project" value="TreeGrafter"/>
</dbReference>
<evidence type="ECO:0000313" key="8">
    <source>
        <dbReference type="Proteomes" id="UP000050792"/>
    </source>
</evidence>
<dbReference type="GO" id="GO:0043005">
    <property type="term" value="C:neuron projection"/>
    <property type="evidence" value="ECO:0007669"/>
    <property type="project" value="TreeGrafter"/>
</dbReference>
<keyword evidence="2" id="KW-0963">Cytoplasm</keyword>
<evidence type="ECO:0000256" key="5">
    <source>
        <dbReference type="PROSITE-ProRule" id="PRU00176"/>
    </source>
</evidence>
<dbReference type="InterPro" id="IPR032296">
    <property type="entry name" value="CEBP_ZZ"/>
</dbReference>
<sequence length="989" mass="106905">MNLKEVLLDLVFGYVPAVMNGEIELVRSSTVQKSFLKSPSCRPALQNADHLTSSDLSLYSTTVSRMSDVVRSDLDHLSDIGIGSNTTPETFENARKDRDLSRNPTNSSGIILTPVSCQGCQVSTPLTEVSDSLALGSQLTSSCVTSSDDLNKNHFLSLIKSNSEHLDKISSASDVVDFGKLAYGRLDGQLCESEYRNKLNKTHNLTSVDQLTDTTCLRVNNLSADYRLIRAAIESGITSDTLTGINQKSDTKCFQAESDSLDISTEFGVPSNAWNHRNCAGVTSADHGFSFVGDTITSLMSNTEIDQDGVLSDGHCSNIFPTCHSNNSTTATVATKRPITGAHQTARYPAVNKGMWSSNSNGLSNSALGYMVSNAWSSSGTSISSKLGSSLVTDSNSPTVCDFPGNEGNTVSWSQNSSVHQTLHKSNVQNIPNMVGPVGFGGGMANGSLNRAAVSVGLVSVSTAGVSITSNNKVNEAGLSNIYSMFPKRPQHRMMAHWQQQQQHHQNSQQVPLGKSPMNIVTSNIQLNGNRGSLAAVNSTLSALPNGCEDSGVNNSAGSFNNHSIIQSLNSVGSSSSANSPLVLCSSGDSFTNTLPFNSPTSESSLDSFKYGLDQQLMEVIKSFEISSIGGSNLASSNANSTSMGGIDDLTLSSSFGEVDQQIPGLNSASQMPVLGSPSIHNSTPMINGSNNQSSSFNSLSSYNGSSIMGSAGMTSPYSMFANIFTREEGFSRKVFVGGLPPDIDEEEITTAFRRFGPLIVDWPHKTESKAYFPPKGYCFLLFQDERSVQSLINACIVDEGKYYWCVSSPTMKDKPVQIRPWNLADSDFVMDGSQPLDPRKTIFVGGVPRPLRAIELALIMDRLYGGVCYAGIDTDPELKYPKGAGRVAFSNQQSYIAAISARFVQLQHNEIDKRVEVKPYVLDNQMCDECQGTRCGGKFAPFFCANVTCLQYYCEQCWVQIHSRYGREYHKPLVKEGAERPRPALYRW</sequence>
<feature type="domain" description="RRM" evidence="7">
    <location>
        <begin position="841"/>
        <end position="919"/>
    </location>
</feature>
<dbReference type="SMART" id="SM00360">
    <property type="entry name" value="RRM"/>
    <property type="match status" value="2"/>
</dbReference>
<dbReference type="Gene3D" id="4.10.640.40">
    <property type="entry name" value="Cytoplasmic polyadenylation element-binding protein, ZZ domain"/>
    <property type="match status" value="1"/>
</dbReference>
<dbReference type="InterPro" id="IPR038446">
    <property type="entry name" value="CEBP_ZZ_sf"/>
</dbReference>
<dbReference type="GO" id="GO:0003730">
    <property type="term" value="F:mRNA 3'-UTR binding"/>
    <property type="evidence" value="ECO:0007669"/>
    <property type="project" value="InterPro"/>
</dbReference>
<dbReference type="CDD" id="cd19757">
    <property type="entry name" value="Bbox1"/>
    <property type="match status" value="1"/>
</dbReference>
<proteinExistence type="predicted"/>
<dbReference type="Pfam" id="PF16366">
    <property type="entry name" value="CEBP_ZZ"/>
    <property type="match status" value="1"/>
</dbReference>
<dbReference type="FunFam" id="4.10.640.40:FF:000001">
    <property type="entry name" value="Cytoplasmic polyadenylation element-binding 2 isoform X2"/>
    <property type="match status" value="1"/>
</dbReference>
<evidence type="ECO:0000256" key="1">
    <source>
        <dbReference type="ARBA" id="ARBA00004496"/>
    </source>
</evidence>